<evidence type="ECO:0000313" key="4">
    <source>
        <dbReference type="Proteomes" id="UP000095200"/>
    </source>
</evidence>
<dbReference type="CDD" id="cd00851">
    <property type="entry name" value="MTH1175"/>
    <property type="match status" value="1"/>
</dbReference>
<protein>
    <submittedName>
        <fullName evidence="3">Dinitrogenase iron-molybdenum cofactor biosynthesis protein</fullName>
    </submittedName>
</protein>
<dbReference type="Proteomes" id="UP000095200">
    <property type="component" value="Unassembled WGS sequence"/>
</dbReference>
<evidence type="ECO:0000313" key="3">
    <source>
        <dbReference type="EMBL" id="GAU09649.1"/>
    </source>
</evidence>
<dbReference type="InterPro" id="IPR033913">
    <property type="entry name" value="MTH1175_dom"/>
</dbReference>
<dbReference type="InterPro" id="IPR036105">
    <property type="entry name" value="DiNase_FeMo-co_biosyn_sf"/>
</dbReference>
<keyword evidence="4" id="KW-1185">Reference proteome</keyword>
<dbReference type="RefSeq" id="WP_069859903.1">
    <property type="nucleotide sequence ID" value="NZ_BDFE01000020.1"/>
</dbReference>
<dbReference type="SUPFAM" id="SSF53146">
    <property type="entry name" value="Nitrogenase accessory factor-like"/>
    <property type="match status" value="1"/>
</dbReference>
<dbReference type="STRING" id="1592317.DPF_2380"/>
<reference evidence="4" key="1">
    <citation type="submission" date="2016-06" db="EMBL/GenBank/DDBJ databases">
        <title>Draft genome sequence of Desulfoplanes formicivorans strain Pf12B.</title>
        <authorList>
            <person name="Watanabe M."/>
            <person name="Kojima H."/>
            <person name="Fukui M."/>
        </authorList>
    </citation>
    <scope>NUCLEOTIDE SEQUENCE [LARGE SCALE GENOMIC DNA]</scope>
    <source>
        <strain evidence="4">Pf12B</strain>
    </source>
</reference>
<gene>
    <name evidence="3" type="ORF">DPF_2380</name>
</gene>
<dbReference type="PANTHER" id="PTHR42983">
    <property type="entry name" value="DINITROGENASE IRON-MOLYBDENUM COFACTOR PROTEIN-RELATED"/>
    <property type="match status" value="1"/>
</dbReference>
<evidence type="ECO:0000259" key="2">
    <source>
        <dbReference type="Pfam" id="PF02579"/>
    </source>
</evidence>
<evidence type="ECO:0000256" key="1">
    <source>
        <dbReference type="SAM" id="MobiDB-lite"/>
    </source>
</evidence>
<dbReference type="Gene3D" id="3.30.420.130">
    <property type="entry name" value="Dinitrogenase iron-molybdenum cofactor biosynthesis domain"/>
    <property type="match status" value="1"/>
</dbReference>
<dbReference type="Pfam" id="PF02579">
    <property type="entry name" value="Nitro_FeMo-Co"/>
    <property type="match status" value="1"/>
</dbReference>
<name>A0A194ALW6_9BACT</name>
<feature type="region of interest" description="Disordered" evidence="1">
    <location>
        <begin position="105"/>
        <end position="170"/>
    </location>
</feature>
<comment type="caution">
    <text evidence="3">The sequence shown here is derived from an EMBL/GenBank/DDBJ whole genome shotgun (WGS) entry which is preliminary data.</text>
</comment>
<dbReference type="PANTHER" id="PTHR42983:SF1">
    <property type="entry name" value="IRON-MOLYBDENUM PROTEIN"/>
    <property type="match status" value="1"/>
</dbReference>
<dbReference type="AlphaFoldDB" id="A0A194ALW6"/>
<feature type="domain" description="Dinitrogenase iron-molybdenum cofactor biosynthesis" evidence="2">
    <location>
        <begin position="13"/>
        <end position="101"/>
    </location>
</feature>
<accession>A0A194ALW6</accession>
<dbReference type="OrthoDB" id="9807451at2"/>
<feature type="compositionally biased region" description="Gly residues" evidence="1">
    <location>
        <begin position="120"/>
        <end position="170"/>
    </location>
</feature>
<dbReference type="EMBL" id="BDFE01000020">
    <property type="protein sequence ID" value="GAU09649.1"/>
    <property type="molecule type" value="Genomic_DNA"/>
</dbReference>
<proteinExistence type="predicted"/>
<organism evidence="3 4">
    <name type="scientific">Desulfoplanes formicivorans</name>
    <dbReference type="NCBI Taxonomy" id="1592317"/>
    <lineage>
        <taxon>Bacteria</taxon>
        <taxon>Pseudomonadati</taxon>
        <taxon>Thermodesulfobacteriota</taxon>
        <taxon>Desulfovibrionia</taxon>
        <taxon>Desulfovibrionales</taxon>
        <taxon>Desulfoplanaceae</taxon>
        <taxon>Desulfoplanes</taxon>
    </lineage>
</organism>
<dbReference type="InterPro" id="IPR003731">
    <property type="entry name" value="Di-Nase_FeMo-co_biosynth"/>
</dbReference>
<sequence>MKIAISAQQNSLTSPLDPRFGRAQGFIIYDTELNTHQWLDNQNMDLAQSAGIQTAQMVVQAGAQAVITGQVGPKARAALEQGSIRIVSTGAATVQQAIEEFVGGGAPAPTQGQDMPQTGPGTGRGMGQGGGMGSGMGRGMGRGMGGGRCGQGRGSGGMGPGGGQGRGRNR</sequence>